<dbReference type="Proteomes" id="UP000253941">
    <property type="component" value="Unassembled WGS sequence"/>
</dbReference>
<dbReference type="AlphaFoldDB" id="A0A369T5H3"/>
<name>A0A369T5H3_9PROT</name>
<keyword evidence="2" id="KW-1185">Reference proteome</keyword>
<protein>
    <submittedName>
        <fullName evidence="1">Uncharacterized protein</fullName>
    </submittedName>
</protein>
<evidence type="ECO:0000313" key="2">
    <source>
        <dbReference type="Proteomes" id="UP000253941"/>
    </source>
</evidence>
<dbReference type="RefSeq" id="WP_114583520.1">
    <property type="nucleotide sequence ID" value="NZ_QPMH01000024.1"/>
</dbReference>
<sequence length="90" mass="10194">MARIRVRVECYAGHRGEQEPRRFFLGQGERAIQVVAILDRWIGPDHRYFKLTGDDHALYILRHDETAGEWEMTFYDARGGTTPGGGSATG</sequence>
<comment type="caution">
    <text evidence="1">The sequence shown here is derived from an EMBL/GenBank/DDBJ whole genome shotgun (WGS) entry which is preliminary data.</text>
</comment>
<organism evidence="1 2">
    <name type="scientific">Ferruginivarius sediminum</name>
    <dbReference type="NCBI Taxonomy" id="2661937"/>
    <lineage>
        <taxon>Bacteria</taxon>
        <taxon>Pseudomonadati</taxon>
        <taxon>Pseudomonadota</taxon>
        <taxon>Alphaproteobacteria</taxon>
        <taxon>Rhodospirillales</taxon>
        <taxon>Rhodospirillaceae</taxon>
        <taxon>Ferruginivarius</taxon>
    </lineage>
</organism>
<proteinExistence type="predicted"/>
<evidence type="ECO:0000313" key="1">
    <source>
        <dbReference type="EMBL" id="RDD60583.1"/>
    </source>
</evidence>
<accession>A0A369T5H3</accession>
<gene>
    <name evidence="1" type="ORF">DRB17_17500</name>
</gene>
<dbReference type="EMBL" id="QPMH01000024">
    <property type="protein sequence ID" value="RDD60583.1"/>
    <property type="molecule type" value="Genomic_DNA"/>
</dbReference>
<reference evidence="1 2" key="1">
    <citation type="submission" date="2018-07" db="EMBL/GenBank/DDBJ databases">
        <title>Venubactetium sediminum gen. nov., sp. nov., isolated from a marine solar saltern.</title>
        <authorList>
            <person name="Wang S."/>
        </authorList>
    </citation>
    <scope>NUCLEOTIDE SEQUENCE [LARGE SCALE GENOMIC DNA]</scope>
    <source>
        <strain evidence="1 2">WD2A32</strain>
    </source>
</reference>